<dbReference type="AlphaFoldDB" id="A0A501W1T5"/>
<dbReference type="Gene3D" id="3.30.460.10">
    <property type="entry name" value="Beta Polymerase, domain 2"/>
    <property type="match status" value="1"/>
</dbReference>
<dbReference type="InterPro" id="IPR007685">
    <property type="entry name" value="RelA_SpoT"/>
</dbReference>
<comment type="caution">
    <text evidence="2">The sequence shown here is derived from an EMBL/GenBank/DDBJ whole genome shotgun (WGS) entry which is preliminary data.</text>
</comment>
<evidence type="ECO:0000259" key="1">
    <source>
        <dbReference type="SMART" id="SM00954"/>
    </source>
</evidence>
<proteinExistence type="predicted"/>
<evidence type="ECO:0000313" key="3">
    <source>
        <dbReference type="Proteomes" id="UP000316727"/>
    </source>
</evidence>
<evidence type="ECO:0000313" key="2">
    <source>
        <dbReference type="EMBL" id="TPE42702.1"/>
    </source>
</evidence>
<dbReference type="SUPFAM" id="SSF81301">
    <property type="entry name" value="Nucleotidyltransferase"/>
    <property type="match status" value="1"/>
</dbReference>
<dbReference type="Proteomes" id="UP000316727">
    <property type="component" value="Unassembled WGS sequence"/>
</dbReference>
<dbReference type="RefSeq" id="WP_140622752.1">
    <property type="nucleotide sequence ID" value="NZ_VFRQ01000010.1"/>
</dbReference>
<name>A0A501W1T5_9BACT</name>
<dbReference type="GO" id="GO:0015969">
    <property type="term" value="P:guanosine tetraphosphate metabolic process"/>
    <property type="evidence" value="ECO:0007669"/>
    <property type="project" value="InterPro"/>
</dbReference>
<dbReference type="CDD" id="cd05399">
    <property type="entry name" value="NT_Rel-Spo_like"/>
    <property type="match status" value="1"/>
</dbReference>
<accession>A0A501W1T5</accession>
<dbReference type="Pfam" id="PF04607">
    <property type="entry name" value="RelA_SpoT"/>
    <property type="match status" value="1"/>
</dbReference>
<reference evidence="2 3" key="1">
    <citation type="submission" date="2019-06" db="EMBL/GenBank/DDBJ databases">
        <title>A novel bacterium of genus Pontibacter, isolated from marine sediment.</title>
        <authorList>
            <person name="Huang H."/>
            <person name="Mo K."/>
            <person name="Hu Y."/>
        </authorList>
    </citation>
    <scope>NUCLEOTIDE SEQUENCE [LARGE SCALE GENOMIC DNA]</scope>
    <source>
        <strain evidence="2 3">HB172049</strain>
    </source>
</reference>
<feature type="domain" description="RelA/SpoT" evidence="1">
    <location>
        <begin position="72"/>
        <end position="213"/>
    </location>
</feature>
<dbReference type="PANTHER" id="PTHR41773:SF1">
    <property type="entry name" value="RELA_SPOT DOMAIN-CONTAINING PROTEIN"/>
    <property type="match status" value="1"/>
</dbReference>
<dbReference type="OrthoDB" id="9801824at2"/>
<sequence length="294" mass="34293">MERHRRRTGNTLSAILGRLGTSERALHDLELDPQALLHIYHDYRERQPELQRIGALVAGMLAGQSEVHSVQYRIKDPLHLLHKIIRKKREYPERNFNQHTYLSLINDLVGVRALHLYRESWLHTSRYVQRMWPLKRPPYAYVGGGENEQHLHSLARLGCQLFAHPQAYKAIHFVIETQPARQRYYAEVQLRTVFEEGWSEIDHTIRYPFRVNNPQLDRLLQLLNKLTSQADNLASLIHTLAHALGELPSDPSVGHQQYTLQQLQSYITGLPLKKAERQQLYRSIASALQARHPR</sequence>
<dbReference type="PANTHER" id="PTHR41773">
    <property type="entry name" value="GTP PYROPHOSPHATASE-RELATED"/>
    <property type="match status" value="1"/>
</dbReference>
<organism evidence="2 3">
    <name type="scientific">Pontibacter mangrovi</name>
    <dbReference type="NCBI Taxonomy" id="2589816"/>
    <lineage>
        <taxon>Bacteria</taxon>
        <taxon>Pseudomonadati</taxon>
        <taxon>Bacteroidota</taxon>
        <taxon>Cytophagia</taxon>
        <taxon>Cytophagales</taxon>
        <taxon>Hymenobacteraceae</taxon>
        <taxon>Pontibacter</taxon>
    </lineage>
</organism>
<dbReference type="SMART" id="SM00954">
    <property type="entry name" value="RelA_SpoT"/>
    <property type="match status" value="1"/>
</dbReference>
<protein>
    <recommendedName>
        <fullName evidence="1">RelA/SpoT domain-containing protein</fullName>
    </recommendedName>
</protein>
<dbReference type="EMBL" id="VFRQ01000010">
    <property type="protein sequence ID" value="TPE42702.1"/>
    <property type="molecule type" value="Genomic_DNA"/>
</dbReference>
<gene>
    <name evidence="2" type="ORF">FJM65_16705</name>
</gene>
<dbReference type="InterPro" id="IPR043519">
    <property type="entry name" value="NT_sf"/>
</dbReference>
<keyword evidence="3" id="KW-1185">Reference proteome</keyword>